<evidence type="ECO:0000313" key="3">
    <source>
        <dbReference type="EMBL" id="MFB9376169.1"/>
    </source>
</evidence>
<reference evidence="3 4" key="1">
    <citation type="submission" date="2024-09" db="EMBL/GenBank/DDBJ databases">
        <authorList>
            <person name="Sun Q."/>
            <person name="Mori K."/>
        </authorList>
    </citation>
    <scope>NUCLEOTIDE SEQUENCE [LARGE SCALE GENOMIC DNA]</scope>
    <source>
        <strain evidence="3 4">TISTR 1856</strain>
    </source>
</reference>
<evidence type="ECO:0000256" key="1">
    <source>
        <dbReference type="SAM" id="MobiDB-lite"/>
    </source>
</evidence>
<proteinExistence type="predicted"/>
<organism evidence="3 4">
    <name type="scientific">Kineococcus gynurae</name>
    <dbReference type="NCBI Taxonomy" id="452979"/>
    <lineage>
        <taxon>Bacteria</taxon>
        <taxon>Bacillati</taxon>
        <taxon>Actinomycetota</taxon>
        <taxon>Actinomycetes</taxon>
        <taxon>Kineosporiales</taxon>
        <taxon>Kineosporiaceae</taxon>
        <taxon>Kineococcus</taxon>
    </lineage>
</organism>
<dbReference type="PANTHER" id="PTHR43591">
    <property type="entry name" value="METHYLTRANSFERASE"/>
    <property type="match status" value="1"/>
</dbReference>
<dbReference type="InterPro" id="IPR029063">
    <property type="entry name" value="SAM-dependent_MTases_sf"/>
</dbReference>
<dbReference type="Pfam" id="PF08242">
    <property type="entry name" value="Methyltransf_12"/>
    <property type="match status" value="1"/>
</dbReference>
<dbReference type="Proteomes" id="UP001589748">
    <property type="component" value="Unassembled WGS sequence"/>
</dbReference>
<keyword evidence="4" id="KW-1185">Reference proteome</keyword>
<feature type="region of interest" description="Disordered" evidence="1">
    <location>
        <begin position="1"/>
        <end position="25"/>
    </location>
</feature>
<gene>
    <name evidence="3" type="ORF">ACFFVI_04225</name>
</gene>
<dbReference type="GO" id="GO:0008168">
    <property type="term" value="F:methyltransferase activity"/>
    <property type="evidence" value="ECO:0007669"/>
    <property type="project" value="UniProtKB-KW"/>
</dbReference>
<dbReference type="SUPFAM" id="SSF53335">
    <property type="entry name" value="S-adenosyl-L-methionine-dependent methyltransferases"/>
    <property type="match status" value="1"/>
</dbReference>
<protein>
    <submittedName>
        <fullName evidence="3">Class I SAM-dependent methyltransferase</fullName>
    </submittedName>
</protein>
<keyword evidence="3" id="KW-0489">Methyltransferase</keyword>
<dbReference type="EMBL" id="JBHMDM010000002">
    <property type="protein sequence ID" value="MFB9376169.1"/>
    <property type="molecule type" value="Genomic_DNA"/>
</dbReference>
<accession>A0ABV5LQ34</accession>
<dbReference type="Gene3D" id="3.40.50.150">
    <property type="entry name" value="Vaccinia Virus protein VP39"/>
    <property type="match status" value="1"/>
</dbReference>
<name>A0ABV5LQ34_9ACTN</name>
<comment type="caution">
    <text evidence="3">The sequence shown here is derived from an EMBL/GenBank/DDBJ whole genome shotgun (WGS) entry which is preliminary data.</text>
</comment>
<feature type="domain" description="Methyltransferase type 12" evidence="2">
    <location>
        <begin position="56"/>
        <end position="151"/>
    </location>
</feature>
<evidence type="ECO:0000259" key="2">
    <source>
        <dbReference type="Pfam" id="PF08242"/>
    </source>
</evidence>
<dbReference type="InterPro" id="IPR013217">
    <property type="entry name" value="Methyltransf_12"/>
</dbReference>
<sequence>MEHGHHGQETGHGHEHGAPTGEVDHGTFLDLDAEVFGRQLVAAVDGAGVTAPRHVVDVGAGSGAGSRMLRERFPQARLSCLDRDPVMLAGLREQGFDAVEVDLDDGFPDLRPDRDGPAPDLVWMSSALHHVVDPAGFLASVRAAMDPAGTLLVVELAGLPSFLDGTGPDAGFEAHAHALAAAQGWNRYPDWTPLLVAAGFDVATDRSDDELSATPAARRYGAQWLLRLARVDGLAEQARDGLLRAAREVAADRPVRPRASRTRWTARPRTA</sequence>
<dbReference type="GO" id="GO:0032259">
    <property type="term" value="P:methylation"/>
    <property type="evidence" value="ECO:0007669"/>
    <property type="project" value="UniProtKB-KW"/>
</dbReference>
<dbReference type="RefSeq" id="WP_380134710.1">
    <property type="nucleotide sequence ID" value="NZ_JBHLUI010000002.1"/>
</dbReference>
<keyword evidence="3" id="KW-0808">Transferase</keyword>
<dbReference type="CDD" id="cd02440">
    <property type="entry name" value="AdoMet_MTases"/>
    <property type="match status" value="1"/>
</dbReference>
<evidence type="ECO:0000313" key="4">
    <source>
        <dbReference type="Proteomes" id="UP001589748"/>
    </source>
</evidence>